<comment type="caution">
    <text evidence="2">The sequence shown here is derived from an EMBL/GenBank/DDBJ whole genome shotgun (WGS) entry which is preliminary data.</text>
</comment>
<name>A0A2B7WSY4_POLH7</name>
<sequence>MSPLPLKRKADDPMAGRTRLRVGRYPSCSKPTKPPGENHSILASHLFLIKNQSPAFCYHPVRMPMEIADPQELGGACEDELKQLAEECADLSQVKNISSCTRIIDVEKIKNIKKALQAENLPDNQVIRYSGNRIKLSISSTTYLIPLRLTDDEAEISYSREPQAPRRALEFDKAYCIEKTAWVRVTGEIYMLMIF</sequence>
<evidence type="ECO:0000313" key="2">
    <source>
        <dbReference type="EMBL" id="PGG99698.1"/>
    </source>
</evidence>
<dbReference type="AlphaFoldDB" id="A0A2B7WSY4"/>
<protein>
    <submittedName>
        <fullName evidence="2">Uncharacterized protein</fullName>
    </submittedName>
</protein>
<dbReference type="EMBL" id="PDNA01000266">
    <property type="protein sequence ID" value="PGG99698.1"/>
    <property type="molecule type" value="Genomic_DNA"/>
</dbReference>
<reference evidence="2 3" key="1">
    <citation type="submission" date="2017-10" db="EMBL/GenBank/DDBJ databases">
        <title>Comparative genomics in systemic dimorphic fungi from Ajellomycetaceae.</title>
        <authorList>
            <person name="Munoz J.F."/>
            <person name="Mcewen J.G."/>
            <person name="Clay O.K."/>
            <person name="Cuomo C.A."/>
        </authorList>
    </citation>
    <scope>NUCLEOTIDE SEQUENCE [LARGE SCALE GENOMIC DNA]</scope>
    <source>
        <strain evidence="2 3">UAMH7299</strain>
    </source>
</reference>
<organism evidence="2 3">
    <name type="scientific">Polytolypa hystricis (strain UAMH7299)</name>
    <dbReference type="NCBI Taxonomy" id="1447883"/>
    <lineage>
        <taxon>Eukaryota</taxon>
        <taxon>Fungi</taxon>
        <taxon>Dikarya</taxon>
        <taxon>Ascomycota</taxon>
        <taxon>Pezizomycotina</taxon>
        <taxon>Eurotiomycetes</taxon>
        <taxon>Eurotiomycetidae</taxon>
        <taxon>Onygenales</taxon>
        <taxon>Onygenales incertae sedis</taxon>
        <taxon>Polytolypa</taxon>
    </lineage>
</organism>
<dbReference type="Proteomes" id="UP000224634">
    <property type="component" value="Unassembled WGS sequence"/>
</dbReference>
<evidence type="ECO:0000256" key="1">
    <source>
        <dbReference type="SAM" id="MobiDB-lite"/>
    </source>
</evidence>
<gene>
    <name evidence="2" type="ORF">AJ80_09312</name>
</gene>
<feature type="region of interest" description="Disordered" evidence="1">
    <location>
        <begin position="1"/>
        <end position="37"/>
    </location>
</feature>
<proteinExistence type="predicted"/>
<evidence type="ECO:0000313" key="3">
    <source>
        <dbReference type="Proteomes" id="UP000224634"/>
    </source>
</evidence>
<keyword evidence="3" id="KW-1185">Reference proteome</keyword>
<accession>A0A2B7WSY4</accession>